<keyword evidence="5" id="KW-1185">Reference proteome</keyword>
<dbReference type="Gene3D" id="3.40.50.300">
    <property type="entry name" value="P-loop containing nucleotide triphosphate hydrolases"/>
    <property type="match status" value="1"/>
</dbReference>
<organism evidence="4 5">
    <name type="scientific">Pseudahrensia aquimaris</name>
    <dbReference type="NCBI Taxonomy" id="744461"/>
    <lineage>
        <taxon>Bacteria</taxon>
        <taxon>Pseudomonadati</taxon>
        <taxon>Pseudomonadota</taxon>
        <taxon>Alphaproteobacteria</taxon>
        <taxon>Hyphomicrobiales</taxon>
        <taxon>Ahrensiaceae</taxon>
        <taxon>Pseudahrensia</taxon>
    </lineage>
</organism>
<evidence type="ECO:0000256" key="2">
    <source>
        <dbReference type="ARBA" id="ARBA00022840"/>
    </source>
</evidence>
<sequence length="1048" mass="116769">MSVQTKSLERILTQHGLEAYVEVLTLRGINSDNLHLITFEDLRELKISANECRRLMTAASKSAIEASSGHPAGELQTQPTERRHLTILFCDLVDSTRLSLRLDPEELNDVIQIYAERTKTEINRFGGHVLRVMGDGVLALFGYPVAHEDDAERAVLAAIGCRTACSATPIRTESGEAIEIEVRIGLHTGLVVVGSFDPMQGVDIVGAAPNVAQRMQSAAAPGEILISPETRKLAGDRFEYEVLEPKQLKGLSEPVTPFRVRKELNKKTRFEARSHGALAPLIGRNNEVAQLLEVWETVKGGAGRSGLISGPAGIGKSRLWNVFSEAIQTEKKNVTVFQCSPHHTGTPLYPVVTRISQEVDLLSASNGTNRHDAVSAWLQQGMQTDPKSIALLSALLSIDTSEQAVQLDMSPRQQSEETMLLLVNYAMATAQKQPSLLLFEDIHWADPSTIRLIELYLQNCQAGALMVLSTVRSEFDYGPPPDGFDRIFNLGLLEDHEAVDLVRHVAYPHEIAAKTVQAIVERGEGIPLFIEELAKSALKSPIGSKIHLRDVTKSNQLVPDSLVDSLSARLDALPSAKHLAQIAAAIGREVSQDLLRSVSGYSPAEFRLAVIELVEARILRSLPQQDSEPLIFGHALIQDVAYQLMLRQDRRSVHSKVVTVLERDFPAICNQFPEVLARHCEESNQIEKAVRFLLDAGTRAISRSANVEALQHLKHARDLIAQSTTIPKQRLLELELDIENTIGTPLILVEGYTSKETIRSFERAEQVAIDLGEDQARFHALFGLWGHRWMAGHIKLSQRIAKQMLVISEKELVPEREILAHRSAGSSFWITGEFDKMRRHFEVIKSLTDNMDTKHLADRYAVCPRVVAQALGGYAMCLRGENAGGHEEISCGLTRSYEMNHSYSKALSHSMMGGVKLLANDFEGLAEHCDALRSIAEERRFSYWLTYAQIFEGALDAEQGKLDEGYEKIVQSIETYDAMGVRIHRTMQLVMLSDIEVRRRKYHAATKNLDRAWAVGKRTGERQWFPMIERKRAKISGLEKETTVTEHY</sequence>
<dbReference type="Gene3D" id="3.30.70.1230">
    <property type="entry name" value="Nucleotide cyclase"/>
    <property type="match status" value="1"/>
</dbReference>
<dbReference type="SUPFAM" id="SSF52540">
    <property type="entry name" value="P-loop containing nucleoside triphosphate hydrolases"/>
    <property type="match status" value="1"/>
</dbReference>
<dbReference type="InterPro" id="IPR041664">
    <property type="entry name" value="AAA_16"/>
</dbReference>
<evidence type="ECO:0000259" key="3">
    <source>
        <dbReference type="PROSITE" id="PS50125"/>
    </source>
</evidence>
<evidence type="ECO:0000313" key="4">
    <source>
        <dbReference type="EMBL" id="MFD0917302.1"/>
    </source>
</evidence>
<evidence type="ECO:0000313" key="5">
    <source>
        <dbReference type="Proteomes" id="UP001597101"/>
    </source>
</evidence>
<proteinExistence type="predicted"/>
<dbReference type="InterPro" id="IPR027417">
    <property type="entry name" value="P-loop_NTPase"/>
</dbReference>
<dbReference type="InterPro" id="IPR001054">
    <property type="entry name" value="A/G_cyclase"/>
</dbReference>
<evidence type="ECO:0000256" key="1">
    <source>
        <dbReference type="ARBA" id="ARBA00022741"/>
    </source>
</evidence>
<dbReference type="SUPFAM" id="SSF55073">
    <property type="entry name" value="Nucleotide cyclase"/>
    <property type="match status" value="1"/>
</dbReference>
<dbReference type="CDD" id="cd07302">
    <property type="entry name" value="CHD"/>
    <property type="match status" value="1"/>
</dbReference>
<feature type="domain" description="Guanylate cyclase" evidence="3">
    <location>
        <begin position="86"/>
        <end position="216"/>
    </location>
</feature>
<reference evidence="5" key="1">
    <citation type="journal article" date="2019" name="Int. J. Syst. Evol. Microbiol.">
        <title>The Global Catalogue of Microorganisms (GCM) 10K type strain sequencing project: providing services to taxonomists for standard genome sequencing and annotation.</title>
        <authorList>
            <consortium name="The Broad Institute Genomics Platform"/>
            <consortium name="The Broad Institute Genome Sequencing Center for Infectious Disease"/>
            <person name="Wu L."/>
            <person name="Ma J."/>
        </authorList>
    </citation>
    <scope>NUCLEOTIDE SEQUENCE [LARGE SCALE GENOMIC DNA]</scope>
    <source>
        <strain evidence="5">CCUG 60023</strain>
    </source>
</reference>
<dbReference type="SMART" id="SM00044">
    <property type="entry name" value="CYCc"/>
    <property type="match status" value="1"/>
</dbReference>
<comment type="caution">
    <text evidence="4">The sequence shown here is derived from an EMBL/GenBank/DDBJ whole genome shotgun (WGS) entry which is preliminary data.</text>
</comment>
<name>A0ABW3FI44_9HYPH</name>
<dbReference type="PROSITE" id="PS50125">
    <property type="entry name" value="GUANYLATE_CYCLASE_2"/>
    <property type="match status" value="1"/>
</dbReference>
<dbReference type="InterPro" id="IPR029787">
    <property type="entry name" value="Nucleotide_cyclase"/>
</dbReference>
<dbReference type="InterPro" id="IPR013761">
    <property type="entry name" value="SAM/pointed_sf"/>
</dbReference>
<dbReference type="Gene3D" id="1.10.150.50">
    <property type="entry name" value="Transcription Factor, Ets-1"/>
    <property type="match status" value="1"/>
</dbReference>
<keyword evidence="2" id="KW-0067">ATP-binding</keyword>
<keyword evidence="1" id="KW-0547">Nucleotide-binding</keyword>
<dbReference type="Pfam" id="PF00211">
    <property type="entry name" value="Guanylate_cyc"/>
    <property type="match status" value="1"/>
</dbReference>
<accession>A0ABW3FI44</accession>
<protein>
    <submittedName>
        <fullName evidence="4">Adenylate/guanylate cyclase domain-containing protein</fullName>
    </submittedName>
</protein>
<gene>
    <name evidence="4" type="ORF">ACFQ14_12875</name>
</gene>
<dbReference type="PANTHER" id="PTHR16305">
    <property type="entry name" value="TESTICULAR SOLUBLE ADENYLYL CYCLASE"/>
    <property type="match status" value="1"/>
</dbReference>
<dbReference type="Pfam" id="PF13191">
    <property type="entry name" value="AAA_16"/>
    <property type="match status" value="1"/>
</dbReference>
<dbReference type="SUPFAM" id="SSF47769">
    <property type="entry name" value="SAM/Pointed domain"/>
    <property type="match status" value="1"/>
</dbReference>
<dbReference type="Proteomes" id="UP001597101">
    <property type="component" value="Unassembled WGS sequence"/>
</dbReference>
<dbReference type="PANTHER" id="PTHR16305:SF28">
    <property type="entry name" value="GUANYLATE CYCLASE DOMAIN-CONTAINING PROTEIN"/>
    <property type="match status" value="1"/>
</dbReference>
<dbReference type="RefSeq" id="WP_377213165.1">
    <property type="nucleotide sequence ID" value="NZ_JBHTJV010000011.1"/>
</dbReference>
<dbReference type="EMBL" id="JBHTJV010000011">
    <property type="protein sequence ID" value="MFD0917302.1"/>
    <property type="molecule type" value="Genomic_DNA"/>
</dbReference>